<accession>A0A376BAV1</accession>
<sequence>MSNQNHNNNNNNKKEVEQQYATTTGGVNNPKHIHIAHRRSPSELTNLMIEQLSLQRQLEMVQAQQQQLLAQQQQLNAAAAMTNNNSHGTVPFLPPPPPQPYNLSPNRNTNNTITNNNNSNGGSNSRSHSRNNSGYEFNRHTRGNDSVSSISSGGGGGGHGHSRRHSLGLNEAKKAAAEEQAKRAANATGNTDVTIIVDKAVSKEEQFGFKFPPGPPPASQSSVSSSSSTVSSSNTHNHNNGNNNSTFSHRRTNSSNSSTYSASPGKNYHFPPRTHYNNSHSVDFTALNNNNNNYYYYDNNNNAGENMNDFTSPRKSHSRTNSGINSNWRQQQPQQQQQQQQGGGGNNYLAFNTGNYNNSSSSGTNHANNSIQPNMQFSPFHKKSLSRDGATLLEPTPPFQPGHKSNLSSSSNNTNNNNNNGNGRKSLFVPYLPQASIPQLLQEGKLVVGTLRVNKKNRSDAWVSTDGVLDADVFICGSKDRNRALEGDLVAVELLCVDDVWESKKEKEEKKRRKDAGQVQQDLLNSGEDYHNDATFSPRKDSSSSHIHGRINSSTSNYDSDSQTTGNNNGNNSGLKRRGSLKQRPTQKKNDDVEVEGQSLLLVEEEEISDEFKPLYAGHIVAVLDRIPGQLFSGTLGLLRPSQQQQHNNNNHEHRKPKIVWFKPTDKKVPLVAIPTEQAPKDFVDNAEKYANKLFVAGIKRWPITSLHPFGTLVTQLGEINDPETEVEAILKDNNFLCDEYLDPVNRAVEKSTFRATPLSEESIAKRPIFDSEENGGIAIIKQNPFTASDLALNLQTSTDGKTGDSVLQLGVHIVDVTEQIESGSSLDRRARKRSTGVSIPQKNVALLPIKVNEELGLEVGKKSATISVVYSINVETMEVIDTVVKESFVVPSQLVNVEDLDVGCTEFTQQLRSIAGIFMKCRLNMDSLTPRLPLLEGLDDESVKPTLNIFNSDGYVLRELQYKANNTVAEIIYTKLGPLSFLRRQSHPLSTKLQSFFQRISNFENVEIDPTTPETCLKSMLAIKDTGVRCGVEILFFKTLQRAKYFVAGKVDPDQFDHYSLNYPLYTHFTAPFRRYSDHVVHRQLKAVINNIPYEEDIDSLKITAEYCNFKKDCSCHAQEQAIHLLLCKAINDMGNSTDQLITLGLVSQVYESSFDVFIPEFGIEKRVHGDQLPVTKAEFDSVNKILELYWQPNVDSATFIPADEKKPSSYRNSIRNKFKSTSVEIAYNELKSKPMLSEELLKKFSSMKLSPPNFTPLNNSRTPESSPLEQYLKYTTTRIEGGESYIQEIRELKQVPILLRAEIGMALPCLSVRALNPFLQSYNKAGSNS</sequence>
<dbReference type="GO" id="GO:0006402">
    <property type="term" value="P:mRNA catabolic process"/>
    <property type="evidence" value="ECO:0007669"/>
    <property type="project" value="TreeGrafter"/>
</dbReference>
<evidence type="ECO:0000256" key="1">
    <source>
        <dbReference type="ARBA" id="ARBA00005785"/>
    </source>
</evidence>
<dbReference type="EMBL" id="UFAJ01000869">
    <property type="protein sequence ID" value="SSD61747.1"/>
    <property type="molecule type" value="Genomic_DNA"/>
</dbReference>
<dbReference type="InterPro" id="IPR001900">
    <property type="entry name" value="RNase_II/R"/>
</dbReference>
<feature type="region of interest" description="Disordered" evidence="2">
    <location>
        <begin position="207"/>
        <end position="274"/>
    </location>
</feature>
<feature type="compositionally biased region" description="Polar residues" evidence="2">
    <location>
        <begin position="551"/>
        <end position="563"/>
    </location>
</feature>
<dbReference type="Pfam" id="PF00773">
    <property type="entry name" value="RNB"/>
    <property type="match status" value="1"/>
</dbReference>
<dbReference type="GO" id="GO:0000175">
    <property type="term" value="F:3'-5'-RNA exonuclease activity"/>
    <property type="evidence" value="ECO:0007669"/>
    <property type="project" value="TreeGrafter"/>
</dbReference>
<gene>
    <name evidence="4" type="ORF">SCODWIG_03508</name>
</gene>
<feature type="compositionally biased region" description="Low complexity" evidence="2">
    <location>
        <begin position="352"/>
        <end position="365"/>
    </location>
</feature>
<feature type="compositionally biased region" description="Low complexity" evidence="2">
    <location>
        <begin position="330"/>
        <end position="340"/>
    </location>
</feature>
<dbReference type="Pfam" id="PF17849">
    <property type="entry name" value="OB_Dis3"/>
    <property type="match status" value="1"/>
</dbReference>
<protein>
    <submittedName>
        <fullName evidence="4">Related to Protein SSD1</fullName>
    </submittedName>
</protein>
<dbReference type="PANTHER" id="PTHR23355:SF9">
    <property type="entry name" value="DIS3-LIKE EXONUCLEASE 2"/>
    <property type="match status" value="1"/>
</dbReference>
<feature type="compositionally biased region" description="Polar residues" evidence="2">
    <location>
        <begin position="305"/>
        <end position="329"/>
    </location>
</feature>
<feature type="compositionally biased region" description="Low complexity" evidence="2">
    <location>
        <begin position="106"/>
        <end position="134"/>
    </location>
</feature>
<feature type="domain" description="RNB" evidence="3">
    <location>
        <begin position="783"/>
        <end position="1092"/>
    </location>
</feature>
<dbReference type="InterPro" id="IPR012340">
    <property type="entry name" value="NA-bd_OB-fold"/>
</dbReference>
<comment type="similarity">
    <text evidence="1">Belongs to the RNR ribonuclease family.</text>
</comment>
<feature type="compositionally biased region" description="Basic residues" evidence="2">
    <location>
        <begin position="575"/>
        <end position="587"/>
    </location>
</feature>
<dbReference type="PANTHER" id="PTHR23355">
    <property type="entry name" value="RIBONUCLEASE"/>
    <property type="match status" value="1"/>
</dbReference>
<reference evidence="5" key="1">
    <citation type="submission" date="2018-06" db="EMBL/GenBank/DDBJ databases">
        <authorList>
            <person name="Guldener U."/>
        </authorList>
    </citation>
    <scope>NUCLEOTIDE SEQUENCE [LARGE SCALE GENOMIC DNA]</scope>
    <source>
        <strain evidence="5">UTAD17</strain>
    </source>
</reference>
<proteinExistence type="inferred from homology"/>
<name>A0A376BAV1_9ASCO</name>
<feature type="compositionally biased region" description="Basic and acidic residues" evidence="2">
    <location>
        <begin position="528"/>
        <end position="543"/>
    </location>
</feature>
<evidence type="ECO:0000256" key="2">
    <source>
        <dbReference type="SAM" id="MobiDB-lite"/>
    </source>
</evidence>
<evidence type="ECO:0000259" key="3">
    <source>
        <dbReference type="SMART" id="SM00955"/>
    </source>
</evidence>
<dbReference type="FunFam" id="2.40.50.700:FF:000002">
    <property type="entry name" value="Cell wall biogenesis protein"/>
    <property type="match status" value="1"/>
</dbReference>
<keyword evidence="5" id="KW-1185">Reference proteome</keyword>
<feature type="compositionally biased region" description="Low complexity" evidence="2">
    <location>
        <begin position="405"/>
        <end position="422"/>
    </location>
</feature>
<dbReference type="InterPro" id="IPR050180">
    <property type="entry name" value="RNR_Ribonuclease"/>
</dbReference>
<evidence type="ECO:0000313" key="5">
    <source>
        <dbReference type="Proteomes" id="UP000262825"/>
    </source>
</evidence>
<organism evidence="4 5">
    <name type="scientific">Saccharomycodes ludwigii</name>
    <dbReference type="NCBI Taxonomy" id="36035"/>
    <lineage>
        <taxon>Eukaryota</taxon>
        <taxon>Fungi</taxon>
        <taxon>Dikarya</taxon>
        <taxon>Ascomycota</taxon>
        <taxon>Saccharomycotina</taxon>
        <taxon>Saccharomycetes</taxon>
        <taxon>Saccharomycodales</taxon>
        <taxon>Saccharomycodaceae</taxon>
        <taxon>Saccharomycodes</taxon>
    </lineage>
</organism>
<dbReference type="Proteomes" id="UP000262825">
    <property type="component" value="Unassembled WGS sequence"/>
</dbReference>
<dbReference type="SUPFAM" id="SSF50249">
    <property type="entry name" value="Nucleic acid-binding proteins"/>
    <property type="match status" value="2"/>
</dbReference>
<dbReference type="SMART" id="SM00955">
    <property type="entry name" value="RNB"/>
    <property type="match status" value="1"/>
</dbReference>
<feature type="region of interest" description="Disordered" evidence="2">
    <location>
        <begin position="524"/>
        <end position="594"/>
    </location>
</feature>
<evidence type="ECO:0000313" key="4">
    <source>
        <dbReference type="EMBL" id="SSD61747.1"/>
    </source>
</evidence>
<dbReference type="VEuPathDB" id="FungiDB:SCODWIG_03508"/>
<feature type="compositionally biased region" description="Low complexity" evidence="2">
    <location>
        <begin position="219"/>
        <end position="263"/>
    </location>
</feature>
<dbReference type="Pfam" id="PF17877">
    <property type="entry name" value="Dis3l2_C_term"/>
    <property type="match status" value="1"/>
</dbReference>
<feature type="region of interest" description="Disordered" evidence="2">
    <location>
        <begin position="83"/>
        <end position="165"/>
    </location>
</feature>
<dbReference type="GO" id="GO:0000932">
    <property type="term" value="C:P-body"/>
    <property type="evidence" value="ECO:0007669"/>
    <property type="project" value="TreeGrafter"/>
</dbReference>
<dbReference type="Gene3D" id="2.40.50.140">
    <property type="entry name" value="Nucleic acid-binding proteins"/>
    <property type="match status" value="1"/>
</dbReference>
<dbReference type="InterPro" id="IPR041093">
    <property type="entry name" value="Dis3l2-like_C"/>
</dbReference>
<dbReference type="Gene3D" id="2.40.50.690">
    <property type="match status" value="1"/>
</dbReference>
<feature type="compositionally biased region" description="Polar residues" evidence="2">
    <location>
        <begin position="366"/>
        <end position="377"/>
    </location>
</feature>
<dbReference type="InterPro" id="IPR041505">
    <property type="entry name" value="Dis3_CSD2"/>
</dbReference>
<dbReference type="GO" id="GO:0003723">
    <property type="term" value="F:RNA binding"/>
    <property type="evidence" value="ECO:0007669"/>
    <property type="project" value="InterPro"/>
</dbReference>
<dbReference type="Gene3D" id="2.40.50.700">
    <property type="match status" value="1"/>
</dbReference>
<feature type="region of interest" description="Disordered" evidence="2">
    <location>
        <begin position="305"/>
        <end position="427"/>
    </location>
</feature>
<dbReference type="FunFam" id="2.40.50.690:FF:000001">
    <property type="entry name" value="Cell wall biogenesis protein"/>
    <property type="match status" value="1"/>
</dbReference>